<reference evidence="1" key="1">
    <citation type="submission" date="2023-04" db="EMBL/GenBank/DDBJ databases">
        <title>Ambrosiozyma monospora NBRC 10751.</title>
        <authorList>
            <person name="Ichikawa N."/>
            <person name="Sato H."/>
            <person name="Tonouchi N."/>
        </authorList>
    </citation>
    <scope>NUCLEOTIDE SEQUENCE</scope>
    <source>
        <strain evidence="1">NBRC 10751</strain>
    </source>
</reference>
<organism evidence="1 2">
    <name type="scientific">Ambrosiozyma monospora</name>
    <name type="common">Yeast</name>
    <name type="synonym">Endomycopsis monosporus</name>
    <dbReference type="NCBI Taxonomy" id="43982"/>
    <lineage>
        <taxon>Eukaryota</taxon>
        <taxon>Fungi</taxon>
        <taxon>Dikarya</taxon>
        <taxon>Ascomycota</taxon>
        <taxon>Saccharomycotina</taxon>
        <taxon>Pichiomycetes</taxon>
        <taxon>Pichiales</taxon>
        <taxon>Pichiaceae</taxon>
        <taxon>Ambrosiozyma</taxon>
    </lineage>
</organism>
<evidence type="ECO:0000313" key="2">
    <source>
        <dbReference type="Proteomes" id="UP001165064"/>
    </source>
</evidence>
<gene>
    <name evidence="1" type="ORF">Amon02_001142600</name>
</gene>
<accession>A0ACB5U6C4</accession>
<dbReference type="Proteomes" id="UP001165064">
    <property type="component" value="Unassembled WGS sequence"/>
</dbReference>
<proteinExistence type="predicted"/>
<comment type="caution">
    <text evidence="1">The sequence shown here is derived from an EMBL/GenBank/DDBJ whole genome shotgun (WGS) entry which is preliminary data.</text>
</comment>
<name>A0ACB5U6C4_AMBMO</name>
<sequence length="343" mass="40444">MTGFYPIRNTFPRKVTVEDNIELAKLENGKEDQSDEVLEHEQQLEVTQEEDKQQSDETQEPQQHQPLLKKSRKTMIKNFIRPIVTKMPIRVHSIVIIIYIFLLLILCCINYEPYSPNNVFHCSKGYRYVAYADRTGIIGTIQLPLVYLFSSRNNFIMYPTGLSYRAFQVFHKWTSRIVFVLFVLHGAFYLVYIDVKGDYIHRWGLTKFRAANAAFFSLVATVIWSFYRDKAYEWFKMTHKVLMIIFTIGIWYHCLTLGWIEYIALSFSIWAFEYILRIGRILVSGGTLKANCKVLYEASFDEENNELLHVPHSIRMEVNHSGWWKAYPGAYCWLYVLQKSRMG</sequence>
<protein>
    <submittedName>
        <fullName evidence="1">Unnamed protein product</fullName>
    </submittedName>
</protein>
<evidence type="ECO:0000313" key="1">
    <source>
        <dbReference type="EMBL" id="GMF02332.1"/>
    </source>
</evidence>
<keyword evidence="2" id="KW-1185">Reference proteome</keyword>
<dbReference type="EMBL" id="BSXS01012428">
    <property type="protein sequence ID" value="GMF02332.1"/>
    <property type="molecule type" value="Genomic_DNA"/>
</dbReference>